<evidence type="ECO:0000256" key="2">
    <source>
        <dbReference type="ARBA" id="ARBA00006971"/>
    </source>
</evidence>
<dbReference type="InterPro" id="IPR010201">
    <property type="entry name" value="HflK"/>
</dbReference>
<dbReference type="InterPro" id="IPR036013">
    <property type="entry name" value="Band_7/SPFH_dom_sf"/>
</dbReference>
<keyword evidence="9" id="KW-0378">Hydrolase</keyword>
<sequence>MRRGQDRLKGWLPGGMGGRRGLVFIALAALALWLASGFYRVDANEQGVAMIFGKWVATTGPGLNYNLPAPIGSVETPMVDFENRVEIGFRSAADGTSTRDISAESLMLTGDENIIDIQFVVLWKIGDAGKYLFSVLDPEETVKAVSEAGMREIIGQSDFESTRTKGRAEVESRTQELIQHTLDSYNSGIIITSLQLLKVDPPDAVIEAFRDVQAARADKERSVNEAQAYFNEITQRAEGQAQQVIKAGEAYRAEKIAIATGDAQRFISVYDEYAKNKVLTERRIYLETMEDIMRGMNKVLVSGAPGAGGALPYLSVNELMKLQTKPAVNTGMPPNNSDATSGTQGASQ</sequence>
<dbReference type="InterPro" id="IPR001107">
    <property type="entry name" value="Band_7"/>
</dbReference>
<dbReference type="SMART" id="SM00244">
    <property type="entry name" value="PHB"/>
    <property type="match status" value="1"/>
</dbReference>
<dbReference type="Proteomes" id="UP000326202">
    <property type="component" value="Chromosome"/>
</dbReference>
<dbReference type="CDD" id="cd03404">
    <property type="entry name" value="SPFH_HflK"/>
    <property type="match status" value="1"/>
</dbReference>
<keyword evidence="9" id="KW-0645">Protease</keyword>
<evidence type="ECO:0000259" key="8">
    <source>
        <dbReference type="SMART" id="SM00244"/>
    </source>
</evidence>
<name>A0A5J6MI30_9PROT</name>
<comment type="similarity">
    <text evidence="2 6">Belongs to the band 7/mec-2 family. HflK subfamily.</text>
</comment>
<keyword evidence="3 6" id="KW-0812">Transmembrane</keyword>
<dbReference type="GO" id="GO:0006508">
    <property type="term" value="P:proteolysis"/>
    <property type="evidence" value="ECO:0007669"/>
    <property type="project" value="UniProtKB-KW"/>
</dbReference>
<evidence type="ECO:0000313" key="9">
    <source>
        <dbReference type="EMBL" id="QEX15900.1"/>
    </source>
</evidence>
<dbReference type="Gene3D" id="3.30.479.30">
    <property type="entry name" value="Band 7 domain"/>
    <property type="match status" value="1"/>
</dbReference>
<evidence type="ECO:0000256" key="5">
    <source>
        <dbReference type="ARBA" id="ARBA00023136"/>
    </source>
</evidence>
<keyword evidence="4 6" id="KW-1133">Transmembrane helix</keyword>
<dbReference type="KEGG" id="htq:FRZ44_11890"/>
<keyword evidence="10" id="KW-1185">Reference proteome</keyword>
<evidence type="ECO:0000313" key="10">
    <source>
        <dbReference type="Proteomes" id="UP000326202"/>
    </source>
</evidence>
<dbReference type="SUPFAM" id="SSF117892">
    <property type="entry name" value="Band 7/SPFH domain"/>
    <property type="match status" value="1"/>
</dbReference>
<evidence type="ECO:0000256" key="3">
    <source>
        <dbReference type="ARBA" id="ARBA00022692"/>
    </source>
</evidence>
<reference evidence="9 10" key="1">
    <citation type="submission" date="2019-08" db="EMBL/GenBank/DDBJ databases">
        <title>Hyperibacter terrae gen. nov., sp. nov. and Hyperibacter viscosus sp. nov., two new members in the family Rhodospirillaceae isolated from the rhizosphere of Hypericum perforatum.</title>
        <authorList>
            <person name="Noviana Z."/>
        </authorList>
    </citation>
    <scope>NUCLEOTIDE SEQUENCE [LARGE SCALE GENOMIC DNA]</scope>
    <source>
        <strain evidence="9 10">R5913</strain>
    </source>
</reference>
<evidence type="ECO:0000256" key="1">
    <source>
        <dbReference type="ARBA" id="ARBA00004167"/>
    </source>
</evidence>
<dbReference type="NCBIfam" id="TIGR01933">
    <property type="entry name" value="hflK"/>
    <property type="match status" value="1"/>
</dbReference>
<dbReference type="AlphaFoldDB" id="A0A5J6MI30"/>
<dbReference type="Pfam" id="PF01145">
    <property type="entry name" value="Band_7"/>
    <property type="match status" value="1"/>
</dbReference>
<dbReference type="GO" id="GO:0016020">
    <property type="term" value="C:membrane"/>
    <property type="evidence" value="ECO:0007669"/>
    <property type="project" value="UniProtKB-SubCell"/>
</dbReference>
<accession>A0A5J6MI30</accession>
<protein>
    <recommendedName>
        <fullName evidence="6">Protein HflK</fullName>
    </recommendedName>
</protein>
<evidence type="ECO:0000256" key="4">
    <source>
        <dbReference type="ARBA" id="ARBA00022989"/>
    </source>
</evidence>
<dbReference type="PANTHER" id="PTHR43327:SF2">
    <property type="entry name" value="MODULATOR OF FTSH PROTEASE HFLK"/>
    <property type="match status" value="1"/>
</dbReference>
<dbReference type="InterPro" id="IPR050710">
    <property type="entry name" value="Band7/mec-2_domain"/>
</dbReference>
<evidence type="ECO:0000256" key="7">
    <source>
        <dbReference type="SAM" id="MobiDB-lite"/>
    </source>
</evidence>
<gene>
    <name evidence="9" type="ORF">FRZ44_11890</name>
</gene>
<feature type="compositionally biased region" description="Polar residues" evidence="7">
    <location>
        <begin position="332"/>
        <end position="348"/>
    </location>
</feature>
<dbReference type="GO" id="GO:0008233">
    <property type="term" value="F:peptidase activity"/>
    <property type="evidence" value="ECO:0007669"/>
    <property type="project" value="UniProtKB-KW"/>
</dbReference>
<feature type="region of interest" description="Disordered" evidence="7">
    <location>
        <begin position="326"/>
        <end position="348"/>
    </location>
</feature>
<keyword evidence="5 6" id="KW-0472">Membrane</keyword>
<evidence type="ECO:0000256" key="6">
    <source>
        <dbReference type="RuleBase" id="RU364113"/>
    </source>
</evidence>
<feature type="transmembrane region" description="Helical" evidence="6">
    <location>
        <begin position="21"/>
        <end position="39"/>
    </location>
</feature>
<dbReference type="PANTHER" id="PTHR43327">
    <property type="entry name" value="STOMATIN-LIKE PROTEIN 2, MITOCHONDRIAL"/>
    <property type="match status" value="1"/>
</dbReference>
<comment type="function">
    <text evidence="6">HflC and HflK could encode or regulate a protease.</text>
</comment>
<dbReference type="EMBL" id="CP042906">
    <property type="protein sequence ID" value="QEX15900.1"/>
    <property type="molecule type" value="Genomic_DNA"/>
</dbReference>
<comment type="subcellular location">
    <subcellularLocation>
        <location evidence="1">Membrane</location>
        <topology evidence="1">Single-pass membrane protein</topology>
    </subcellularLocation>
</comment>
<organism evidence="9 10">
    <name type="scientific">Hypericibacter terrae</name>
    <dbReference type="NCBI Taxonomy" id="2602015"/>
    <lineage>
        <taxon>Bacteria</taxon>
        <taxon>Pseudomonadati</taxon>
        <taxon>Pseudomonadota</taxon>
        <taxon>Alphaproteobacteria</taxon>
        <taxon>Rhodospirillales</taxon>
        <taxon>Dongiaceae</taxon>
        <taxon>Hypericibacter</taxon>
    </lineage>
</organism>
<feature type="domain" description="Band 7" evidence="8">
    <location>
        <begin position="36"/>
        <end position="213"/>
    </location>
</feature>
<comment type="subunit">
    <text evidence="6">HflC and HflK may interact to form a multimeric complex.</text>
</comment>
<proteinExistence type="inferred from homology"/>